<protein>
    <submittedName>
        <fullName evidence="1">Uncharacterized protein</fullName>
    </submittedName>
</protein>
<evidence type="ECO:0000313" key="2">
    <source>
        <dbReference type="Proteomes" id="UP000054477"/>
    </source>
</evidence>
<dbReference type="HOGENOM" id="CLU_1768392_0_0_1"/>
<reference evidence="1 2" key="1">
    <citation type="submission" date="2014-04" db="EMBL/GenBank/DDBJ databases">
        <authorList>
            <consortium name="DOE Joint Genome Institute"/>
            <person name="Kuo A."/>
            <person name="Kohler A."/>
            <person name="Nagy L.G."/>
            <person name="Floudas D."/>
            <person name="Copeland A."/>
            <person name="Barry K.W."/>
            <person name="Cichocki N."/>
            <person name="Veneault-Fourrey C."/>
            <person name="LaButti K."/>
            <person name="Lindquist E.A."/>
            <person name="Lipzen A."/>
            <person name="Lundell T."/>
            <person name="Morin E."/>
            <person name="Murat C."/>
            <person name="Sun H."/>
            <person name="Tunlid A."/>
            <person name="Henrissat B."/>
            <person name="Grigoriev I.V."/>
            <person name="Hibbett D.S."/>
            <person name="Martin F."/>
            <person name="Nordberg H.P."/>
            <person name="Cantor M.N."/>
            <person name="Hua S.X."/>
        </authorList>
    </citation>
    <scope>NUCLEOTIDE SEQUENCE [LARGE SCALE GENOMIC DNA]</scope>
    <source>
        <strain evidence="1 2">LaAM-08-1</strain>
    </source>
</reference>
<dbReference type="EMBL" id="KN838821">
    <property type="protein sequence ID" value="KIJ93831.1"/>
    <property type="molecule type" value="Genomic_DNA"/>
</dbReference>
<gene>
    <name evidence="1" type="ORF">K443DRAFT_12558</name>
</gene>
<name>A0A0C9X881_9AGAR</name>
<dbReference type="AlphaFoldDB" id="A0A0C9X881"/>
<sequence>MPHVAKKRRLDYSSLYVKELEQRGSETYSDLCVHKSLYNAYAVLPADLVNPKWEEWLLGKPEGHTLYSSHEASTFDYDIWHLCPRHSNIREDPRHICLVPIIQDGGECALGIGPQDRTLTPSLIEGSSSLIGVGDSSFLAIVESPVV</sequence>
<reference evidence="2" key="2">
    <citation type="submission" date="2015-01" db="EMBL/GenBank/DDBJ databases">
        <title>Evolutionary Origins and Diversification of the Mycorrhizal Mutualists.</title>
        <authorList>
            <consortium name="DOE Joint Genome Institute"/>
            <consortium name="Mycorrhizal Genomics Consortium"/>
            <person name="Kohler A."/>
            <person name="Kuo A."/>
            <person name="Nagy L.G."/>
            <person name="Floudas D."/>
            <person name="Copeland A."/>
            <person name="Barry K.W."/>
            <person name="Cichocki N."/>
            <person name="Veneault-Fourrey C."/>
            <person name="LaButti K."/>
            <person name="Lindquist E.A."/>
            <person name="Lipzen A."/>
            <person name="Lundell T."/>
            <person name="Morin E."/>
            <person name="Murat C."/>
            <person name="Riley R."/>
            <person name="Ohm R."/>
            <person name="Sun H."/>
            <person name="Tunlid A."/>
            <person name="Henrissat B."/>
            <person name="Grigoriev I.V."/>
            <person name="Hibbett D.S."/>
            <person name="Martin F."/>
        </authorList>
    </citation>
    <scope>NUCLEOTIDE SEQUENCE [LARGE SCALE GENOMIC DNA]</scope>
    <source>
        <strain evidence="2">LaAM-08-1</strain>
    </source>
</reference>
<evidence type="ECO:0000313" key="1">
    <source>
        <dbReference type="EMBL" id="KIJ93831.1"/>
    </source>
</evidence>
<organism evidence="1 2">
    <name type="scientific">Laccaria amethystina LaAM-08-1</name>
    <dbReference type="NCBI Taxonomy" id="1095629"/>
    <lineage>
        <taxon>Eukaryota</taxon>
        <taxon>Fungi</taxon>
        <taxon>Dikarya</taxon>
        <taxon>Basidiomycota</taxon>
        <taxon>Agaricomycotina</taxon>
        <taxon>Agaricomycetes</taxon>
        <taxon>Agaricomycetidae</taxon>
        <taxon>Agaricales</taxon>
        <taxon>Agaricineae</taxon>
        <taxon>Hydnangiaceae</taxon>
        <taxon>Laccaria</taxon>
    </lineage>
</organism>
<keyword evidence="2" id="KW-1185">Reference proteome</keyword>
<dbReference type="Proteomes" id="UP000054477">
    <property type="component" value="Unassembled WGS sequence"/>
</dbReference>
<accession>A0A0C9X881</accession>
<proteinExistence type="predicted"/>